<keyword evidence="4 5" id="KW-0949">S-adenosyl-L-methionine</keyword>
<protein>
    <recommendedName>
        <fullName evidence="1">DNA (cytosine-5-)-methyltransferase</fullName>
        <ecNumber evidence="1">2.1.1.37</ecNumber>
    </recommendedName>
</protein>
<dbReference type="GO" id="GO:0044027">
    <property type="term" value="P:negative regulation of gene expression via chromosomal CpG island methylation"/>
    <property type="evidence" value="ECO:0000318"/>
    <property type="project" value="GO_Central"/>
</dbReference>
<dbReference type="GO" id="GO:0032259">
    <property type="term" value="P:methylation"/>
    <property type="evidence" value="ECO:0007669"/>
    <property type="project" value="UniProtKB-KW"/>
</dbReference>
<feature type="compositionally biased region" description="Low complexity" evidence="6">
    <location>
        <begin position="222"/>
        <end position="233"/>
    </location>
</feature>
<dbReference type="GeneID" id="7450888"/>
<feature type="region of interest" description="Disordered" evidence="6">
    <location>
        <begin position="152"/>
        <end position="250"/>
    </location>
</feature>
<feature type="region of interest" description="Disordered" evidence="6">
    <location>
        <begin position="1"/>
        <end position="111"/>
    </location>
</feature>
<dbReference type="InParanoid" id="B5YM54"/>
<dbReference type="SUPFAM" id="SSF53335">
    <property type="entry name" value="S-adenosyl-L-methionine-dependent methyltransferases"/>
    <property type="match status" value="1"/>
</dbReference>
<dbReference type="KEGG" id="tps:THAPS_11011"/>
<evidence type="ECO:0000256" key="4">
    <source>
        <dbReference type="ARBA" id="ARBA00022691"/>
    </source>
</evidence>
<dbReference type="AlphaFoldDB" id="B5YM54"/>
<dbReference type="eggNOG" id="ENOG502QY9N">
    <property type="taxonomic scope" value="Eukaryota"/>
</dbReference>
<evidence type="ECO:0000256" key="1">
    <source>
        <dbReference type="ARBA" id="ARBA00011975"/>
    </source>
</evidence>
<accession>B5YM54</accession>
<organism evidence="7 8">
    <name type="scientific">Thalassiosira pseudonana</name>
    <name type="common">Marine diatom</name>
    <name type="synonym">Cyclotella nana</name>
    <dbReference type="NCBI Taxonomy" id="35128"/>
    <lineage>
        <taxon>Eukaryota</taxon>
        <taxon>Sar</taxon>
        <taxon>Stramenopiles</taxon>
        <taxon>Ochrophyta</taxon>
        <taxon>Bacillariophyta</taxon>
        <taxon>Coscinodiscophyceae</taxon>
        <taxon>Thalassiosirophycidae</taxon>
        <taxon>Thalassiosirales</taxon>
        <taxon>Thalassiosiraceae</taxon>
        <taxon>Thalassiosira</taxon>
    </lineage>
</organism>
<dbReference type="PANTHER" id="PTHR10629:SF52">
    <property type="entry name" value="DNA (CYTOSINE-5)-METHYLTRANSFERASE 1"/>
    <property type="match status" value="1"/>
</dbReference>
<dbReference type="PRINTS" id="PR00105">
    <property type="entry name" value="C5METTRFRASE"/>
</dbReference>
<evidence type="ECO:0000256" key="3">
    <source>
        <dbReference type="ARBA" id="ARBA00022679"/>
    </source>
</evidence>
<dbReference type="GO" id="GO:0003886">
    <property type="term" value="F:DNA (cytosine-5-)-methyltransferase activity"/>
    <property type="evidence" value="ECO:0000318"/>
    <property type="project" value="GO_Central"/>
</dbReference>
<sequence>MLPTATRKSGKLSTRHKRRRLSSDSGSSKSSFKHVVSANSVENDRKDVSIDRDDVPADSEDAQSSSLRSSQEANDASIANSSSDETQQQSTTDVKENDHPNRNKHDSVGKTVGASVAVGLLTETVDEFDDSDDDKEMFELCAAVEAKQTPLKCREGDSSKPTTTTAAAQRVDRVSSALSDTTNKRSETNNYNAQSAIPALSNDRAQSTVSDRSNDSTKKSAKQNSSSKVSNKQITLTQMESFKRGNTAKKKEKESFAYPLNVCEIKRGGKKIMFKRGDIWTSSDSKYDGFAFTIGQIDIHSNELLHVTDCVHVWMKLEKTGIGADEAARLIREGNHSEWVLVTKHKLIPPGRKIFLEKLRDRFEKEEDTPYEMKNPMTAVLYEESDSSTFAYYVENGEQLSVPSQKQRPIVLDLFAGGGGMSVGLERAGFNVKYKVDNEPSACDTLEKNFPNTLVYRMSLRRFLEEHKAGQTKIFPSTIVLLQVLCQGYSSANTSGGANDIQNCQATFDYVDVIRSIQPPFVSMENVPGSLAEKNIKDTDESRRSYMMRVIGELRLIEYQIRLCKPVACAFGDPQNRERVILLAAKKGYKLPSAPAATHGKHGLEPIVTTGDVLSDLEGIKPVEGGFVELPNGKKVFGHLVEGTALRYKHNDDTRLDKNRPAVTVRKANKLKHYEQDRYVTFLERKRLMSFPDEYVFEGKNRRELCDQIGNAVPVRFAAAVGKAVMSSYMQGLHAPPE</sequence>
<dbReference type="Gene3D" id="3.40.50.150">
    <property type="entry name" value="Vaccinia Virus protein VP39"/>
    <property type="match status" value="1"/>
</dbReference>
<dbReference type="STRING" id="35128.B5YM54"/>
<dbReference type="Pfam" id="PF00145">
    <property type="entry name" value="DNA_methylase"/>
    <property type="match status" value="1"/>
</dbReference>
<feature type="compositionally biased region" description="Polar residues" evidence="6">
    <location>
        <begin position="62"/>
        <end position="72"/>
    </location>
</feature>
<evidence type="ECO:0000256" key="6">
    <source>
        <dbReference type="SAM" id="MobiDB-lite"/>
    </source>
</evidence>
<feature type="active site" evidence="5">
    <location>
        <position position="486"/>
    </location>
</feature>
<dbReference type="InterPro" id="IPR029063">
    <property type="entry name" value="SAM-dependent_MTases_sf"/>
</dbReference>
<dbReference type="HOGENOM" id="CLU_376223_0_0_1"/>
<dbReference type="PaxDb" id="35128-Thaps11011"/>
<dbReference type="GO" id="GO:0005634">
    <property type="term" value="C:nucleus"/>
    <property type="evidence" value="ECO:0000318"/>
    <property type="project" value="GO_Central"/>
</dbReference>
<dbReference type="EMBL" id="CP001159">
    <property type="protein sequence ID" value="ACI64189.1"/>
    <property type="molecule type" value="Genomic_DNA"/>
</dbReference>
<evidence type="ECO:0000313" key="7">
    <source>
        <dbReference type="EMBL" id="ACI64189.1"/>
    </source>
</evidence>
<reference evidence="7 8" key="2">
    <citation type="journal article" date="2008" name="Nature">
        <title>The Phaeodactylum genome reveals the evolutionary history of diatom genomes.</title>
        <authorList>
            <person name="Bowler C."/>
            <person name="Allen A.E."/>
            <person name="Badger J.H."/>
            <person name="Grimwood J."/>
            <person name="Jabbari K."/>
            <person name="Kuo A."/>
            <person name="Maheswari U."/>
            <person name="Martens C."/>
            <person name="Maumus F."/>
            <person name="Otillar R.P."/>
            <person name="Rayko E."/>
            <person name="Salamov A."/>
            <person name="Vandepoele K."/>
            <person name="Beszteri B."/>
            <person name="Gruber A."/>
            <person name="Heijde M."/>
            <person name="Katinka M."/>
            <person name="Mock T."/>
            <person name="Valentin K."/>
            <person name="Verret F."/>
            <person name="Berges J.A."/>
            <person name="Brownlee C."/>
            <person name="Cadoret J.P."/>
            <person name="Chiovitti A."/>
            <person name="Choi C.J."/>
            <person name="Coesel S."/>
            <person name="De Martino A."/>
            <person name="Detter J.C."/>
            <person name="Durkin C."/>
            <person name="Falciatore A."/>
            <person name="Fournet J."/>
            <person name="Haruta M."/>
            <person name="Huysman M.J."/>
            <person name="Jenkins B.D."/>
            <person name="Jiroutova K."/>
            <person name="Jorgensen R.E."/>
            <person name="Joubert Y."/>
            <person name="Kaplan A."/>
            <person name="Kroger N."/>
            <person name="Kroth P.G."/>
            <person name="La Roche J."/>
            <person name="Lindquist E."/>
            <person name="Lommer M."/>
            <person name="Martin-Jezequel V."/>
            <person name="Lopez P.J."/>
            <person name="Lucas S."/>
            <person name="Mangogna M."/>
            <person name="McGinnis K."/>
            <person name="Medlin L.K."/>
            <person name="Montsant A."/>
            <person name="Oudot-Le Secq M.P."/>
            <person name="Napoli C."/>
            <person name="Obornik M."/>
            <person name="Parker M.S."/>
            <person name="Petit J.L."/>
            <person name="Porcel B.M."/>
            <person name="Poulsen N."/>
            <person name="Robison M."/>
            <person name="Rychlewski L."/>
            <person name="Rynearson T.A."/>
            <person name="Schmutz J."/>
            <person name="Shapiro H."/>
            <person name="Siaut M."/>
            <person name="Stanley M."/>
            <person name="Sussman M.R."/>
            <person name="Taylor A.R."/>
            <person name="Vardi A."/>
            <person name="von Dassow P."/>
            <person name="Vyverman W."/>
            <person name="Willis A."/>
            <person name="Wyrwicz L.S."/>
            <person name="Rokhsar D.S."/>
            <person name="Weissenbach J."/>
            <person name="Armbrust E.V."/>
            <person name="Green B.R."/>
            <person name="Van de Peer Y."/>
            <person name="Grigoriev I.V."/>
        </authorList>
    </citation>
    <scope>NUCLEOTIDE SEQUENCE [LARGE SCALE GENOMIC DNA]</scope>
    <source>
        <strain evidence="7 8">CCMP1335</strain>
    </source>
</reference>
<gene>
    <name evidence="7" type="ORF">THAPS_11011</name>
</gene>
<feature type="compositionally biased region" description="Basic and acidic residues" evidence="6">
    <location>
        <begin position="93"/>
        <end position="108"/>
    </location>
</feature>
<keyword evidence="2 5" id="KW-0489">Methyltransferase</keyword>
<feature type="compositionally biased region" description="Low complexity" evidence="6">
    <location>
        <begin position="73"/>
        <end position="92"/>
    </location>
</feature>
<keyword evidence="8" id="KW-1185">Reference proteome</keyword>
<dbReference type="OMA" id="DENCIGE"/>
<dbReference type="PROSITE" id="PS51679">
    <property type="entry name" value="SAM_MT_C5"/>
    <property type="match status" value="1"/>
</dbReference>
<dbReference type="PANTHER" id="PTHR10629">
    <property type="entry name" value="CYTOSINE-SPECIFIC METHYLTRANSFERASE"/>
    <property type="match status" value="1"/>
</dbReference>
<keyword evidence="3 5" id="KW-0808">Transferase</keyword>
<dbReference type="Gene3D" id="3.90.120.10">
    <property type="entry name" value="DNA Methylase, subunit A, domain 2"/>
    <property type="match status" value="1"/>
</dbReference>
<comment type="similarity">
    <text evidence="5">Belongs to the class I-like SAM-binding methyltransferase superfamily. C5-methyltransferase family.</text>
</comment>
<dbReference type="InterPro" id="IPR001525">
    <property type="entry name" value="C5_MeTfrase"/>
</dbReference>
<feature type="compositionally biased region" description="Basic residues" evidence="6">
    <location>
        <begin position="8"/>
        <end position="20"/>
    </location>
</feature>
<evidence type="ECO:0000256" key="5">
    <source>
        <dbReference type="PROSITE-ProRule" id="PRU01016"/>
    </source>
</evidence>
<proteinExistence type="inferred from homology"/>
<feature type="compositionally biased region" description="Basic and acidic residues" evidence="6">
    <location>
        <begin position="42"/>
        <end position="55"/>
    </location>
</feature>
<evidence type="ECO:0000256" key="2">
    <source>
        <dbReference type="ARBA" id="ARBA00022603"/>
    </source>
</evidence>
<evidence type="ECO:0000313" key="8">
    <source>
        <dbReference type="Proteomes" id="UP000001449"/>
    </source>
</evidence>
<dbReference type="Proteomes" id="UP000001449">
    <property type="component" value="Chromosome 18"/>
</dbReference>
<dbReference type="InterPro" id="IPR050390">
    <property type="entry name" value="C5-Methyltransferase"/>
</dbReference>
<reference evidence="7 8" key="1">
    <citation type="journal article" date="2004" name="Science">
        <title>The genome of the diatom Thalassiosira pseudonana: ecology, evolution, and metabolism.</title>
        <authorList>
            <person name="Armbrust E.V."/>
            <person name="Berges J.A."/>
            <person name="Bowler C."/>
            <person name="Green B.R."/>
            <person name="Martinez D."/>
            <person name="Putnam N.H."/>
            <person name="Zhou S."/>
            <person name="Allen A.E."/>
            <person name="Apt K.E."/>
            <person name="Bechner M."/>
            <person name="Brzezinski M.A."/>
            <person name="Chaal B.K."/>
            <person name="Chiovitti A."/>
            <person name="Davis A.K."/>
            <person name="Demarest M.S."/>
            <person name="Detter J.C."/>
            <person name="Glavina T."/>
            <person name="Goodstein D."/>
            <person name="Hadi M.Z."/>
            <person name="Hellsten U."/>
            <person name="Hildebrand M."/>
            <person name="Jenkins B.D."/>
            <person name="Jurka J."/>
            <person name="Kapitonov V.V."/>
            <person name="Kroger N."/>
            <person name="Lau W.W."/>
            <person name="Lane T.W."/>
            <person name="Larimer F.W."/>
            <person name="Lippmeier J.C."/>
            <person name="Lucas S."/>
            <person name="Medina M."/>
            <person name="Montsant A."/>
            <person name="Obornik M."/>
            <person name="Parker M.S."/>
            <person name="Palenik B."/>
            <person name="Pazour G.J."/>
            <person name="Richardson P.M."/>
            <person name="Rynearson T.A."/>
            <person name="Saito M.A."/>
            <person name="Schwartz D.C."/>
            <person name="Thamatrakoln K."/>
            <person name="Valentin K."/>
            <person name="Vardi A."/>
            <person name="Wilkerson F.P."/>
            <person name="Rokhsar D.S."/>
        </authorList>
    </citation>
    <scope>NUCLEOTIDE SEQUENCE [LARGE SCALE GENOMIC DNA]</scope>
    <source>
        <strain evidence="7 8">CCMP1335</strain>
    </source>
</reference>
<name>B5YM54_THAPS</name>
<dbReference type="GO" id="GO:0003677">
    <property type="term" value="F:DNA binding"/>
    <property type="evidence" value="ECO:0000318"/>
    <property type="project" value="GO_Central"/>
</dbReference>
<dbReference type="EC" id="2.1.1.37" evidence="1"/>
<dbReference type="RefSeq" id="XP_002295472.1">
    <property type="nucleotide sequence ID" value="XM_002295436.1"/>
</dbReference>